<dbReference type="CDD" id="cd17646">
    <property type="entry name" value="A_NRPS_AB3403-like"/>
    <property type="match status" value="1"/>
</dbReference>
<keyword evidence="8" id="KW-1185">Reference proteome</keyword>
<comment type="cofactor">
    <cofactor evidence="1">
        <name>pantetheine 4'-phosphate</name>
        <dbReference type="ChEBI" id="CHEBI:47942"/>
    </cofactor>
</comment>
<dbReference type="Gene3D" id="3.30.300.30">
    <property type="match status" value="2"/>
</dbReference>
<dbReference type="CDD" id="cd19540">
    <property type="entry name" value="LCL_NRPS-like"/>
    <property type="match status" value="2"/>
</dbReference>
<evidence type="ECO:0000313" key="7">
    <source>
        <dbReference type="EMBL" id="MBP2405848.1"/>
    </source>
</evidence>
<dbReference type="InterPro" id="IPR001242">
    <property type="entry name" value="Condensation_dom"/>
</dbReference>
<evidence type="ECO:0000313" key="8">
    <source>
        <dbReference type="Proteomes" id="UP001519291"/>
    </source>
</evidence>
<dbReference type="InterPro" id="IPR020806">
    <property type="entry name" value="PKS_PP-bd"/>
</dbReference>
<dbReference type="InterPro" id="IPR010060">
    <property type="entry name" value="NRPS_synth"/>
</dbReference>
<dbReference type="Pfam" id="PF13193">
    <property type="entry name" value="AMP-binding_C"/>
    <property type="match status" value="2"/>
</dbReference>
<dbReference type="Gene3D" id="3.30.559.30">
    <property type="entry name" value="Nonribosomal peptide synthetase, condensation domain"/>
    <property type="match status" value="4"/>
</dbReference>
<dbReference type="Pfam" id="PF00550">
    <property type="entry name" value="PP-binding"/>
    <property type="match status" value="3"/>
</dbReference>
<dbReference type="InterPro" id="IPR023213">
    <property type="entry name" value="CAT-like_dom_sf"/>
</dbReference>
<dbReference type="PANTHER" id="PTHR45527">
    <property type="entry name" value="NONRIBOSOMAL PEPTIDE SYNTHETASE"/>
    <property type="match status" value="1"/>
</dbReference>
<gene>
    <name evidence="7" type="ORF">JO379_005317</name>
</gene>
<name>A0ABS4YAN9_9ACTN</name>
<evidence type="ECO:0000256" key="5">
    <source>
        <dbReference type="ARBA" id="ARBA00023194"/>
    </source>
</evidence>
<dbReference type="SUPFAM" id="SSF56801">
    <property type="entry name" value="Acetyl-CoA synthetase-like"/>
    <property type="match status" value="2"/>
</dbReference>
<dbReference type="PANTHER" id="PTHR45527:SF1">
    <property type="entry name" value="FATTY ACID SYNTHASE"/>
    <property type="match status" value="1"/>
</dbReference>
<dbReference type="PROSITE" id="PS00455">
    <property type="entry name" value="AMP_BINDING"/>
    <property type="match status" value="2"/>
</dbReference>
<proteinExistence type="predicted"/>
<evidence type="ECO:0000256" key="1">
    <source>
        <dbReference type="ARBA" id="ARBA00001957"/>
    </source>
</evidence>
<dbReference type="SMART" id="SM00823">
    <property type="entry name" value="PKS_PP"/>
    <property type="match status" value="3"/>
</dbReference>
<dbReference type="SUPFAM" id="SSF52777">
    <property type="entry name" value="CoA-dependent acyltransferases"/>
    <property type="match status" value="8"/>
</dbReference>
<dbReference type="InterPro" id="IPR006162">
    <property type="entry name" value="Ppantetheine_attach_site"/>
</dbReference>
<protein>
    <submittedName>
        <fullName evidence="7">Amino acid adenylation domain-containing protein/non-ribosomal peptide synthase protein (TIGR01720 family)</fullName>
    </submittedName>
</protein>
<dbReference type="Gene3D" id="3.40.50.980">
    <property type="match status" value="4"/>
</dbReference>
<organism evidence="7 8">
    <name type="scientific">Streptomyces syringium</name>
    <dbReference type="NCBI Taxonomy" id="76729"/>
    <lineage>
        <taxon>Bacteria</taxon>
        <taxon>Bacillati</taxon>
        <taxon>Actinomycetota</taxon>
        <taxon>Actinomycetes</taxon>
        <taxon>Kitasatosporales</taxon>
        <taxon>Streptomycetaceae</taxon>
        <taxon>Streptomyces</taxon>
    </lineage>
</organism>
<evidence type="ECO:0000256" key="2">
    <source>
        <dbReference type="ARBA" id="ARBA00022450"/>
    </source>
</evidence>
<evidence type="ECO:0000256" key="4">
    <source>
        <dbReference type="ARBA" id="ARBA00022737"/>
    </source>
</evidence>
<dbReference type="InterPro" id="IPR025110">
    <property type="entry name" value="AMP-bd_C"/>
</dbReference>
<feature type="domain" description="Carrier" evidence="6">
    <location>
        <begin position="2589"/>
        <end position="2663"/>
    </location>
</feature>
<dbReference type="RefSeq" id="WP_209517317.1">
    <property type="nucleotide sequence ID" value="NZ_JAGIOH010000001.1"/>
</dbReference>
<dbReference type="Pfam" id="PF00668">
    <property type="entry name" value="Condensation"/>
    <property type="match status" value="4"/>
</dbReference>
<keyword evidence="5" id="KW-0045">Antibiotic biosynthesis</keyword>
<dbReference type="PROSITE" id="PS00012">
    <property type="entry name" value="PHOSPHOPANTETHEINE"/>
    <property type="match status" value="1"/>
</dbReference>
<feature type="domain" description="Carrier" evidence="6">
    <location>
        <begin position="470"/>
        <end position="545"/>
    </location>
</feature>
<comment type="caution">
    <text evidence="7">The sequence shown here is derived from an EMBL/GenBank/DDBJ whole genome shotgun (WGS) entry which is preliminary data.</text>
</comment>
<dbReference type="Proteomes" id="UP001519291">
    <property type="component" value="Unassembled WGS sequence"/>
</dbReference>
<reference evidence="7 8" key="1">
    <citation type="submission" date="2021-03" db="EMBL/GenBank/DDBJ databases">
        <title>Sequencing the genomes of 1000 actinobacteria strains.</title>
        <authorList>
            <person name="Klenk H.-P."/>
        </authorList>
    </citation>
    <scope>NUCLEOTIDE SEQUENCE [LARGE SCALE GENOMIC DNA]</scope>
    <source>
        <strain evidence="7 8">DSM 41480</strain>
    </source>
</reference>
<dbReference type="PROSITE" id="PS50075">
    <property type="entry name" value="CARRIER"/>
    <property type="match status" value="3"/>
</dbReference>
<dbReference type="Pfam" id="PF00501">
    <property type="entry name" value="AMP-binding"/>
    <property type="match status" value="2"/>
</dbReference>
<feature type="domain" description="Carrier" evidence="6">
    <location>
        <begin position="1524"/>
        <end position="1599"/>
    </location>
</feature>
<keyword evidence="4" id="KW-0677">Repeat</keyword>
<keyword evidence="2" id="KW-0596">Phosphopantetheine</keyword>
<dbReference type="Gene3D" id="1.10.1200.10">
    <property type="entry name" value="ACP-like"/>
    <property type="match status" value="3"/>
</dbReference>
<evidence type="ECO:0000256" key="3">
    <source>
        <dbReference type="ARBA" id="ARBA00022553"/>
    </source>
</evidence>
<dbReference type="InterPro" id="IPR045851">
    <property type="entry name" value="AMP-bd_C_sf"/>
</dbReference>
<dbReference type="InterPro" id="IPR009081">
    <property type="entry name" value="PP-bd_ACP"/>
</dbReference>
<accession>A0ABS4YAN9</accession>
<dbReference type="Gene3D" id="3.30.559.10">
    <property type="entry name" value="Chloramphenicol acetyltransferase-like domain"/>
    <property type="match status" value="4"/>
</dbReference>
<dbReference type="CDD" id="cd12117">
    <property type="entry name" value="A_NRPS_Srf_like"/>
    <property type="match status" value="1"/>
</dbReference>
<keyword evidence="3" id="KW-0597">Phosphoprotein</keyword>
<dbReference type="NCBIfam" id="TIGR01733">
    <property type="entry name" value="AA-adenyl-dom"/>
    <property type="match status" value="2"/>
</dbReference>
<dbReference type="Gene3D" id="2.30.38.10">
    <property type="entry name" value="Luciferase, Domain 3"/>
    <property type="match status" value="2"/>
</dbReference>
<sequence length="3164" mass="342225">MSEHQGVPLPLTAAQAGIWYAQQMNPQNTIFHLGEYLDIDGPVDVELLERALRRVVEEADTLRVRFELVDGEPVQRVLPAADFAWSPDRLDFTGESDPRAAARAWMAAELDRPVDPMRDPLFRFALLKVADERHFWFYRYHHLLADGYTVVVIAQRVPEIYSALAEGRPVGDNPFAPLADLIAEHTAYKGSERGAKDRAYWSEHMADAPEPAGLSGRRPGTVERLIHRTAHLPQQDTDELRDLGRAAGVSWPPVLFGAVAAYLQRLTGEDEVILGLPVSNRLGRTALSVPSMVSNVLPLRITFTPGLTVAELMAQVSGELRGATRHQRYPYEDIRQDLGMLADERRLTGPHVNLMLFDHKLSFGEHRSRPRTLATGPVDDLSFLIYDRTAEPGLQIDCDANAELYGEDELTTYQDGFLEFLRQLATAGPDRRVEDLTAPEAARDTHRRAVAANSADANAPASAAVAAPDRPRTPQEEALCRIAAEVLGVDDIGVDDNFFLLGGRSLQITKIVSRVRALFQAELPLRRVFEAPTVAGVAEQLGGARGARRPLTAAARPEIIPLSAAQNRLWFLNQLGRQDAVYNEAVAIRLHGRPDVPALHAALNDVVARHESLRTVYPEFAGEARQLILAPGAATVALPVEPVTPATLPTALAETARHGFDLGTEIPVRARLLALAEDEHVLQLVVHHIACDGWSVTPFTRDLSTAYAARCAGETPTWQPLPVQYADYVLWQRDVLGDAGDRDSELAGQLRYWSETLAGLPEEIPLPTDRQRPATATYEGGRVTFRLSPDTHEKLRALAAENGASMFMLAQAGVAALLTRYGAGTDIPVGSLIAGRTDAALDDLVGFFVNTLVLRTDTSGDPTFRELLGRVRETDLAAYAHQDLSFERLVEALNPTRSLARHPLFQTALDVQSGDTSRLELAGLDADSELMDTGSARFDLFFRLVEENAPDGSAVGIAGRLEFARDLFDEGSARRLAEGLVRLLEAVAADPGVSIGAVEVQSAAERGLVVEEWNATGREVAAGTLPGVFEAQVARTPDATAVVFDGESLTYAELDARANRLAHELVARGVAGGDFVAVAAPRSLELMVALYAVVKAGAAYVPVDPDYPAERIGWILEDARPALLLTTVEVAPALPKTGVPTLLLDTADGIAADRPDTAPELVLPENAAAYVIFTSGSTGRPKGVVVGHEGIHNRLEWMQDTYGLDASDRVLQKTPSGFDVSVWEFFWALRTGATLVLARPEGHKDPAYMARLIQDEGITTVHFVPSMLQAFLADPAAGHCTGLRRVICSGEALPADAVTRFHQLLPGVELHNLYGPTEASVDVTAHACTPGTHSASVPIGRPIWNTRTYVLDAALRPAPIGVPGELYLAGIQLAHGYTGRPGLTAERFTADPYSTTGERMYRTGDIARWTADGVLEYQGRADDQVKLRGFRIELGEIEHTLTSHDTVAQATVIVRDDRLVAYTVPAGDSLETDTLRTHVAGVLPEYMVPSAFVTLDTLPLTANGKLDRKALPAPDFTAQANSRAPRNAREELLCTLFADVLGLDTIGIDDSFFNLGGHSLLATRLISRIRTELDVEVDVRTVFEAPTVSALASRLTGASGARSALTAQERPEHIPLSPAQQRLWFINRMEDAGGNYNTGLSLRLSGAVDKGALRAALADVVARHESLRTVFPDIDGQPRQLILAPEQAVPELTVTAVDASDLDVALSRAASADYDLSVEPPLRAQLFVLSPTDSVLLLVVHHIASDGWSNAPLSRDLSTAYAARSTGSAPDWQPLPVQYADYTLWQRDVLGDENDPDSPIAAQLDFWRSALADLPEELPLPVDRPRPARMSYHGETVPLRFGPELHRNLADVARESGATVFMVMQAAIAALLGKLGGVEDVPIGSAIAGRTDEALDDLVGFFVNTLVLRTDLTGNPTFRELVERVRDTDLAAYAHQDVPFERLVDDLNPVRSLARHPLFQIMLSMQNTSAPTMRLGDVSAAPLPVDIDTAKFDLSFQLGEVFSADGSPAGIEGGLEFATDLFDRSTVEQLAGRLERLLTAVAAEPDLVPARFDLLAPGERERILTEWNPTGYVPSAATLPELFEAQVARTPDAVAVASESDSLTYAELNARSNRLARHLIARGVEPEQLVVLALPRSEHMIVALLAVLKAGAGYLPVDPGYPADRITHMLRDARPRLLLTTAEQSGTLEPLMADDGRMLVWDEPGLAAELAALPGGDLTDAERGGALTPDSGAYVMYTSGSTGKPKGVLVTHGDVVALAGDGRYATGHEAVLVHSPQAFDASTYEVWVPLLAGGRAVIAPPGDLSAALLRDVIARHGVSAIWLTAALFHLFAEDDPGCLNGVCEVWTGGDVVLADAVRRVREVCPGLVVVDGYGPTETTTFAACFRIGPDTELPSSVPIGRPLDSMRIHLLDRDLRLVPPGVPGELYIAGTGLARGYLNRPGLTADRFVASPHGLPGERMYRTGDVARWTADGQIQFLGRADNQVKLRGFRIELGEIEAALAGHDSVAHSAVVVRQDRPGVKRLVAYVVPADEGIDQEALRRYLVDRLPEYMVPAAFVTLDALPLTANGKLDRKALPAPDFGEQATGRDARNARERALCALFAELLGLERVGIDDNFFELGGDSIISIQLVSRAHRAGLLLRTRDIFDHQTPAALAEVAEEVAGSAQEPREAGLGPVPLTPIMHWLRELGGPVDGFHQAMLVQTPPGCDAEALAGALGALLDRHDVLRARMARPAGGDWELEVRLPGSIRAEEIFRWTDAFGADIAEEARAAQRRLDPAVGVMLQAVWFDAGPDAPGQLLLAVHHLVVDGISWRIMLPELSELYRAAAEGRAAELGSVGTSFRSWARYLAEESQEPRRTAELPLWTEMLGAPEPPLGARALDPARDTAAASSRLTLTLSAEQTEPLLTRLPAIYHAGINDVLLTAFTLAVADWRRERTAGAGSVVLDLEGHGREEIADGFDISRTVGWFTSMYPVRLDPRLHDSEWPEAWSGGPALGRALKEIKEQLRAIPDNGIGYGLLRHLRADTSATLSALPSPQISFNYLGRIDMTDGAQGGAVADWAVRSDVDLGDGHDPAMPFGHALELNAVTQDQPDGPRLMATWSWPRELFTEDDVRELAENWFRALGALVTHAEAPDAGGFTPSDLPLVNLSQKDLDLLSEEWGF</sequence>
<dbReference type="NCBIfam" id="TIGR01720">
    <property type="entry name" value="NRPS-para261"/>
    <property type="match status" value="1"/>
</dbReference>
<dbReference type="NCBIfam" id="NF003417">
    <property type="entry name" value="PRK04813.1"/>
    <property type="match status" value="2"/>
</dbReference>
<dbReference type="InterPro" id="IPR020845">
    <property type="entry name" value="AMP-binding_CS"/>
</dbReference>
<dbReference type="InterPro" id="IPR010071">
    <property type="entry name" value="AA_adenyl_dom"/>
</dbReference>
<dbReference type="InterPro" id="IPR000873">
    <property type="entry name" value="AMP-dep_synth/lig_dom"/>
</dbReference>
<dbReference type="SUPFAM" id="SSF47336">
    <property type="entry name" value="ACP-like"/>
    <property type="match status" value="3"/>
</dbReference>
<evidence type="ECO:0000259" key="6">
    <source>
        <dbReference type="PROSITE" id="PS50075"/>
    </source>
</evidence>
<dbReference type="GeneID" id="91572176"/>
<dbReference type="EMBL" id="JAGIOH010000001">
    <property type="protein sequence ID" value="MBP2405848.1"/>
    <property type="molecule type" value="Genomic_DNA"/>
</dbReference>
<dbReference type="InterPro" id="IPR036736">
    <property type="entry name" value="ACP-like_sf"/>
</dbReference>
<dbReference type="CDD" id="cd19534">
    <property type="entry name" value="E_NRPS"/>
    <property type="match status" value="1"/>
</dbReference>